<accession>A0ABQ2QD13</accession>
<proteinExistence type="predicted"/>
<dbReference type="InterPro" id="IPR036873">
    <property type="entry name" value="Rhodanese-like_dom_sf"/>
</dbReference>
<dbReference type="Pfam" id="PF00581">
    <property type="entry name" value="Rhodanese"/>
    <property type="match status" value="1"/>
</dbReference>
<evidence type="ECO:0000313" key="2">
    <source>
        <dbReference type="EMBL" id="GGP74658.1"/>
    </source>
</evidence>
<dbReference type="Gene3D" id="3.40.250.10">
    <property type="entry name" value="Rhodanese-like domain"/>
    <property type="match status" value="1"/>
</dbReference>
<comment type="caution">
    <text evidence="2">The sequence shown here is derived from an EMBL/GenBank/DDBJ whole genome shotgun (WGS) entry which is preliminary data.</text>
</comment>
<dbReference type="PROSITE" id="PS50206">
    <property type="entry name" value="RHODANESE_3"/>
    <property type="match status" value="1"/>
</dbReference>
<sequence>MKTAQEYISEIKTKIVEVNTQQLLTAMLTPEVIIIDVREHEEFLTGHIEGAVNLPRGVLEMKIHEHPSVSHHCEWQLALNELADKEIYLICRTGGRSALAAASLLNMGFTKPYSVAGGMIQWQQDGFPVIPHKEMP</sequence>
<dbReference type="SUPFAM" id="SSF52821">
    <property type="entry name" value="Rhodanese/Cell cycle control phosphatase"/>
    <property type="match status" value="1"/>
</dbReference>
<name>A0ABQ2QD13_9GAMM</name>
<dbReference type="EMBL" id="BMQW01000001">
    <property type="protein sequence ID" value="GGP74658.1"/>
    <property type="molecule type" value="Genomic_DNA"/>
</dbReference>
<dbReference type="Proteomes" id="UP000654004">
    <property type="component" value="Unassembled WGS sequence"/>
</dbReference>
<dbReference type="CDD" id="cd00158">
    <property type="entry name" value="RHOD"/>
    <property type="match status" value="1"/>
</dbReference>
<reference evidence="3" key="1">
    <citation type="journal article" date="2019" name="Int. J. Syst. Evol. Microbiol.">
        <title>The Global Catalogue of Microorganisms (GCM) 10K type strain sequencing project: providing services to taxonomists for standard genome sequencing and annotation.</title>
        <authorList>
            <consortium name="The Broad Institute Genomics Platform"/>
            <consortium name="The Broad Institute Genome Sequencing Center for Infectious Disease"/>
            <person name="Wu L."/>
            <person name="Ma J."/>
        </authorList>
    </citation>
    <scope>NUCLEOTIDE SEQUENCE [LARGE SCALE GENOMIC DNA]</scope>
    <source>
        <strain evidence="3">JCM 32305</strain>
    </source>
</reference>
<dbReference type="InterPro" id="IPR001763">
    <property type="entry name" value="Rhodanese-like_dom"/>
</dbReference>
<feature type="domain" description="Rhodanese" evidence="1">
    <location>
        <begin position="28"/>
        <end position="131"/>
    </location>
</feature>
<dbReference type="PANTHER" id="PTHR43031:SF18">
    <property type="entry name" value="RHODANESE-RELATED SULFURTRANSFERASES"/>
    <property type="match status" value="1"/>
</dbReference>
<gene>
    <name evidence="2" type="ORF">GCM10009410_03150</name>
</gene>
<keyword evidence="3" id="KW-1185">Reference proteome</keyword>
<dbReference type="SMART" id="SM00450">
    <property type="entry name" value="RHOD"/>
    <property type="match status" value="1"/>
</dbReference>
<evidence type="ECO:0000313" key="3">
    <source>
        <dbReference type="Proteomes" id="UP000654004"/>
    </source>
</evidence>
<organism evidence="2 3">
    <name type="scientific">Shewanella ulleungensis</name>
    <dbReference type="NCBI Taxonomy" id="2282699"/>
    <lineage>
        <taxon>Bacteria</taxon>
        <taxon>Pseudomonadati</taxon>
        <taxon>Pseudomonadota</taxon>
        <taxon>Gammaproteobacteria</taxon>
        <taxon>Alteromonadales</taxon>
        <taxon>Shewanellaceae</taxon>
        <taxon>Shewanella</taxon>
    </lineage>
</organism>
<dbReference type="RefSeq" id="WP_188952695.1">
    <property type="nucleotide sequence ID" value="NZ_BMQW01000001.1"/>
</dbReference>
<evidence type="ECO:0000259" key="1">
    <source>
        <dbReference type="PROSITE" id="PS50206"/>
    </source>
</evidence>
<protein>
    <recommendedName>
        <fullName evidence="1">Rhodanese domain-containing protein</fullName>
    </recommendedName>
</protein>
<dbReference type="PANTHER" id="PTHR43031">
    <property type="entry name" value="FAD-DEPENDENT OXIDOREDUCTASE"/>
    <property type="match status" value="1"/>
</dbReference>
<dbReference type="InterPro" id="IPR050229">
    <property type="entry name" value="GlpE_sulfurtransferase"/>
</dbReference>